<dbReference type="EMBL" id="CP013140">
    <property type="protein sequence ID" value="ALN59177.1"/>
    <property type="molecule type" value="Genomic_DNA"/>
</dbReference>
<evidence type="ECO:0000313" key="4">
    <source>
        <dbReference type="Proteomes" id="UP000061569"/>
    </source>
</evidence>
<dbReference type="PATRIC" id="fig|69.6.peg.3776"/>
<dbReference type="OrthoDB" id="6020402at2"/>
<organism evidence="3 4">
    <name type="scientific">Lysobacter enzymogenes</name>
    <dbReference type="NCBI Taxonomy" id="69"/>
    <lineage>
        <taxon>Bacteria</taxon>
        <taxon>Pseudomonadati</taxon>
        <taxon>Pseudomonadota</taxon>
        <taxon>Gammaproteobacteria</taxon>
        <taxon>Lysobacterales</taxon>
        <taxon>Lysobacteraceae</taxon>
        <taxon>Lysobacter</taxon>
    </lineage>
</organism>
<keyword evidence="3" id="KW-0449">Lipoprotein</keyword>
<keyword evidence="2" id="KW-0732">Signal</keyword>
<evidence type="ECO:0000313" key="3">
    <source>
        <dbReference type="EMBL" id="ALN59177.1"/>
    </source>
</evidence>
<gene>
    <name evidence="3" type="ORF">GLE_3834</name>
</gene>
<reference evidence="3 4" key="1">
    <citation type="submission" date="2015-11" db="EMBL/GenBank/DDBJ databases">
        <title>Genome sequences of Lysobacter enzymogenes strain C3 and Lysobacter antibioticus ATCC 29479.</title>
        <authorList>
            <person name="Kobayashi D.Y."/>
        </authorList>
    </citation>
    <scope>NUCLEOTIDE SEQUENCE [LARGE SCALE GENOMIC DNA]</scope>
    <source>
        <strain evidence="3 4">C3</strain>
    </source>
</reference>
<feature type="signal peptide" evidence="2">
    <location>
        <begin position="1"/>
        <end position="19"/>
    </location>
</feature>
<dbReference type="AlphaFoldDB" id="A0A0S2DL39"/>
<evidence type="ECO:0000256" key="1">
    <source>
        <dbReference type="SAM" id="MobiDB-lite"/>
    </source>
</evidence>
<dbReference type="Proteomes" id="UP000061569">
    <property type="component" value="Chromosome"/>
</dbReference>
<dbReference type="KEGG" id="lez:GLE_3834"/>
<feature type="chain" id="PRO_5044264986" evidence="2">
    <location>
        <begin position="20"/>
        <end position="222"/>
    </location>
</feature>
<dbReference type="PROSITE" id="PS51257">
    <property type="entry name" value="PROKAR_LIPOPROTEIN"/>
    <property type="match status" value="1"/>
</dbReference>
<evidence type="ECO:0000256" key="2">
    <source>
        <dbReference type="SAM" id="SignalP"/>
    </source>
</evidence>
<sequence length="222" mass="22846">MRRSVPALAASALALLVLAACQKPAEPAQSAQAAAADTGKAPAAGAAASDNPLEPPERAVRGDAIGYDGFSGGAEPGGPVTARFGADAASVRGAWGGEMKDNNGQRPDAHCFLLYPVRGAITHQYGFLMGKDGLAGIDVYDPKAQAPGGGRIGLSIDEINKAYAGKVKQVPNPTFEGAAFLEVEAPQGKDTQLTFETDALGNVTNWRIARKGAMAHEESCTR</sequence>
<protein>
    <submittedName>
        <fullName evidence="3">Lipoprotein</fullName>
    </submittedName>
</protein>
<feature type="region of interest" description="Disordered" evidence="1">
    <location>
        <begin position="27"/>
        <end position="66"/>
    </location>
</feature>
<accession>A0A0S2DL39</accession>
<name>A0A0S2DL39_LYSEN</name>
<feature type="compositionally biased region" description="Low complexity" evidence="1">
    <location>
        <begin position="27"/>
        <end position="50"/>
    </location>
</feature>
<dbReference type="RefSeq" id="WP_139382084.1">
    <property type="nucleotide sequence ID" value="NZ_CP110813.1"/>
</dbReference>
<proteinExistence type="predicted"/>